<evidence type="ECO:0000313" key="3">
    <source>
        <dbReference type="EMBL" id="MBR0667889.1"/>
    </source>
</evidence>
<comment type="caution">
    <text evidence="3">The sequence shown here is derived from an EMBL/GenBank/DDBJ whole genome shotgun (WGS) entry which is preliminary data.</text>
</comment>
<dbReference type="PANTHER" id="PTHR35565">
    <property type="entry name" value="CYTOPLASMIC PROTEIN-RELATED"/>
    <property type="match status" value="1"/>
</dbReference>
<dbReference type="NCBIfam" id="TIGR03355">
    <property type="entry name" value="VI_chp_2"/>
    <property type="match status" value="1"/>
</dbReference>
<evidence type="ECO:0000313" key="4">
    <source>
        <dbReference type="Proteomes" id="UP001196870"/>
    </source>
</evidence>
<dbReference type="EMBL" id="JAAGBB010000043">
    <property type="protein sequence ID" value="MBR0667889.1"/>
    <property type="molecule type" value="Genomic_DNA"/>
</dbReference>
<dbReference type="Pfam" id="PF18945">
    <property type="entry name" value="VipB_2"/>
    <property type="match status" value="1"/>
</dbReference>
<dbReference type="InterPro" id="IPR044031">
    <property type="entry name" value="TssC1_N"/>
</dbReference>
<reference evidence="4" key="1">
    <citation type="journal article" date="2021" name="Syst. Appl. Microbiol.">
        <title>Roseomonas hellenica sp. nov., isolated from roots of wild-growing Alkanna tinctoria.</title>
        <authorList>
            <person name="Rat A."/>
            <person name="Naranjo H.D."/>
            <person name="Lebbe L."/>
            <person name="Cnockaert M."/>
            <person name="Krigas N."/>
            <person name="Grigoriadou K."/>
            <person name="Maloupa E."/>
            <person name="Willems A."/>
        </authorList>
    </citation>
    <scope>NUCLEOTIDE SEQUENCE [LARGE SCALE GENOMIC DNA]</scope>
    <source>
        <strain evidence="4">LMG 31523</strain>
    </source>
</reference>
<protein>
    <submittedName>
        <fullName evidence="3">Type VI secretion system contractile sheath large subunit</fullName>
    </submittedName>
</protein>
<feature type="domain" description="TssC1 C-terminal" evidence="2">
    <location>
        <begin position="416"/>
        <end position="524"/>
    </location>
</feature>
<evidence type="ECO:0000259" key="1">
    <source>
        <dbReference type="Pfam" id="PF05943"/>
    </source>
</evidence>
<keyword evidence="4" id="KW-1185">Reference proteome</keyword>
<dbReference type="PANTHER" id="PTHR35565:SF3">
    <property type="entry name" value="TYPE VI SECRETION SYSTEM SHEATH PROTEIN TSSC1"/>
    <property type="match status" value="1"/>
</dbReference>
<proteinExistence type="predicted"/>
<name>A0ABS5F5P2_9PROT</name>
<gene>
    <name evidence="3" type="primary">tssC</name>
    <name evidence="3" type="ORF">GXW71_26275</name>
</gene>
<dbReference type="InterPro" id="IPR010269">
    <property type="entry name" value="T6SS_TssC-like"/>
</dbReference>
<feature type="domain" description="TssC1 N-terminal" evidence="1">
    <location>
        <begin position="96"/>
        <end position="406"/>
    </location>
</feature>
<sequence>MGPNPDGIAVAEAAPPLAAGGVVSARPALRARILSGNFYGPAETATASDITHFLYGAAPVEALELWFGGRLSGLTAHDGTKRGKRLAMQRLEVAVDRDIAAIDRLIAAQLDAVLHHDRLRRLEGSWRALAWLMDQVPFGARVKIKVLSARWAEICRDFDRASEFDQSALFRTIYEGEFGTPGGEPFSMLLADYEVRHAPGPGSPTDDVTGLDGLAAVAAAAFAPTVIAAHPALVGFDSWAEVGAASDIAEPLRGQDRQRWRSLQSRDDTRFLCVVLPRMMARRPWADDGTRADRFRYREYAPDANARIWCSPAFALAAATVRAFAVSHWPADIRGASIGEEPQGGVIATLPTERAYADPYGAALRPPLELALTDDQERQAVEGGLIPFIGLEGLGEASFGAMPSIHVPPRMNTDIASANQRLSSQFNALLCVSRFAHCVKLMGRDMVGSFQDADTIQRRLQAWLQKFADLSASTERGARYPLRDAMVDVVEKPGKPGVFGCVIHLQPHYQLDEVGASFRLVTDLQAARAA</sequence>
<dbReference type="InterPro" id="IPR044032">
    <property type="entry name" value="TssC1_C"/>
</dbReference>
<dbReference type="Pfam" id="PF05943">
    <property type="entry name" value="VipB"/>
    <property type="match status" value="1"/>
</dbReference>
<evidence type="ECO:0000259" key="2">
    <source>
        <dbReference type="Pfam" id="PF18945"/>
    </source>
</evidence>
<accession>A0ABS5F5P2</accession>
<dbReference type="RefSeq" id="WP_211855667.1">
    <property type="nucleotide sequence ID" value="NZ_JAAGBB010000043.1"/>
</dbReference>
<dbReference type="Proteomes" id="UP001196870">
    <property type="component" value="Unassembled WGS sequence"/>
</dbReference>
<organism evidence="3 4">
    <name type="scientific">Plastoroseomonas hellenica</name>
    <dbReference type="NCBI Taxonomy" id="2687306"/>
    <lineage>
        <taxon>Bacteria</taxon>
        <taxon>Pseudomonadati</taxon>
        <taxon>Pseudomonadota</taxon>
        <taxon>Alphaproteobacteria</taxon>
        <taxon>Acetobacterales</taxon>
        <taxon>Acetobacteraceae</taxon>
        <taxon>Plastoroseomonas</taxon>
    </lineage>
</organism>